<feature type="domain" description="D-isomer specific 2-hydroxyacid dehydrogenase NAD-binding" evidence="11">
    <location>
        <begin position="108"/>
        <end position="287"/>
    </location>
</feature>
<dbReference type="Pfam" id="PF00389">
    <property type="entry name" value="2-Hacid_dh"/>
    <property type="match status" value="1"/>
</dbReference>
<dbReference type="InterPro" id="IPR006139">
    <property type="entry name" value="D-isomer_2_OHA_DH_cat_dom"/>
</dbReference>
<sequence>MKPRIYIARDLPEPVASYLEEHCECRYWQGPGDISEEQLAEKIGDAEGLLVTATPIGQAVLRAGSSLRVISNLSAGYNNLDLRALQQRKLIATHTPYVLDETVADLAMALLLAAARRVTAMDRLVKRGGWVKGMDAELYGLDVHHKRLGIIGMGRIGEAIARRAALGFEMDVVYYNRSPKPEAEERFGLRYCSMDTLLDTSDFVLLMTPLTPETKHLMGKAQFARMKSNAIFVNVSRGENVDEEALIYALQQGQIAGAGLDVYEHEPISVEHPLLQMDNVVTLPHIGSATAETRLNMAFAAARNLVHALTGQTPVQIVPELQQQ</sequence>
<dbReference type="PANTHER" id="PTHR10996">
    <property type="entry name" value="2-HYDROXYACID DEHYDROGENASE-RELATED"/>
    <property type="match status" value="1"/>
</dbReference>
<dbReference type="InterPro" id="IPR006140">
    <property type="entry name" value="D-isomer_DH_NAD-bd"/>
</dbReference>
<evidence type="ECO:0000256" key="1">
    <source>
        <dbReference type="ARBA" id="ARBA00023002"/>
    </source>
</evidence>
<comment type="catalytic activity">
    <reaction evidence="4">
        <text>glycolate + NADP(+) = glyoxylate + NADPH + H(+)</text>
        <dbReference type="Rhea" id="RHEA:10992"/>
        <dbReference type="ChEBI" id="CHEBI:15378"/>
        <dbReference type="ChEBI" id="CHEBI:29805"/>
        <dbReference type="ChEBI" id="CHEBI:36655"/>
        <dbReference type="ChEBI" id="CHEBI:57783"/>
        <dbReference type="ChEBI" id="CHEBI:58349"/>
        <dbReference type="EC" id="1.1.1.79"/>
    </reaction>
</comment>
<gene>
    <name evidence="12" type="ORF">QNH46_08570</name>
</gene>
<protein>
    <recommendedName>
        <fullName evidence="8">Glyoxylate/hydroxypyruvate reductase B</fullName>
        <ecNumber evidence="6">1.1.1.79</ecNumber>
        <ecNumber evidence="7">1.1.1.81</ecNumber>
    </recommendedName>
</protein>
<evidence type="ECO:0000313" key="12">
    <source>
        <dbReference type="EMBL" id="WHX50679.1"/>
    </source>
</evidence>
<dbReference type="InterPro" id="IPR036291">
    <property type="entry name" value="NAD(P)-bd_dom_sf"/>
</dbReference>
<dbReference type="EC" id="1.1.1.79" evidence="6"/>
<accession>A0AA95L206</accession>
<evidence type="ECO:0000256" key="2">
    <source>
        <dbReference type="ARBA" id="ARBA00051801"/>
    </source>
</evidence>
<feature type="domain" description="D-isomer specific 2-hydroxyacid dehydrogenase catalytic" evidence="10">
    <location>
        <begin position="6"/>
        <end position="318"/>
    </location>
</feature>
<proteinExistence type="inferred from homology"/>
<evidence type="ECO:0000256" key="7">
    <source>
        <dbReference type="ARBA" id="ARBA00066674"/>
    </source>
</evidence>
<comment type="similarity">
    <text evidence="5">Belongs to the D-isomer specific 2-hydroxyacid dehydrogenase family. GhrB subfamily.</text>
</comment>
<dbReference type="PANTHER" id="PTHR10996:SF283">
    <property type="entry name" value="GLYOXYLATE_HYDROXYPYRUVATE REDUCTASE B"/>
    <property type="match status" value="1"/>
</dbReference>
<dbReference type="EMBL" id="CP126084">
    <property type="protein sequence ID" value="WHX50679.1"/>
    <property type="molecule type" value="Genomic_DNA"/>
</dbReference>
<comment type="catalytic activity">
    <reaction evidence="2">
        <text>(R)-glycerate + NAD(+) = 3-hydroxypyruvate + NADH + H(+)</text>
        <dbReference type="Rhea" id="RHEA:17905"/>
        <dbReference type="ChEBI" id="CHEBI:15378"/>
        <dbReference type="ChEBI" id="CHEBI:16659"/>
        <dbReference type="ChEBI" id="CHEBI:17180"/>
        <dbReference type="ChEBI" id="CHEBI:57540"/>
        <dbReference type="ChEBI" id="CHEBI:57945"/>
        <dbReference type="EC" id="1.1.1.81"/>
    </reaction>
</comment>
<dbReference type="Pfam" id="PF02826">
    <property type="entry name" value="2-Hacid_dh_C"/>
    <property type="match status" value="1"/>
</dbReference>
<evidence type="ECO:0000256" key="5">
    <source>
        <dbReference type="ARBA" id="ARBA00061278"/>
    </source>
</evidence>
<dbReference type="InterPro" id="IPR029752">
    <property type="entry name" value="D-isomer_DH_CS1"/>
</dbReference>
<name>A0AA95L206_9BACL</name>
<dbReference type="GO" id="GO:0016618">
    <property type="term" value="F:hydroxypyruvate reductase [NAD(P)H] activity"/>
    <property type="evidence" value="ECO:0007669"/>
    <property type="project" value="UniProtKB-EC"/>
</dbReference>
<organism evidence="12 13">
    <name type="scientific">Paenibacillus woosongensis</name>
    <dbReference type="NCBI Taxonomy" id="307580"/>
    <lineage>
        <taxon>Bacteria</taxon>
        <taxon>Bacillati</taxon>
        <taxon>Bacillota</taxon>
        <taxon>Bacilli</taxon>
        <taxon>Bacillales</taxon>
        <taxon>Paenibacillaceae</taxon>
        <taxon>Paenibacillus</taxon>
    </lineage>
</organism>
<dbReference type="GO" id="GO:0051287">
    <property type="term" value="F:NAD binding"/>
    <property type="evidence" value="ECO:0007669"/>
    <property type="project" value="InterPro"/>
</dbReference>
<evidence type="ECO:0000313" key="13">
    <source>
        <dbReference type="Proteomes" id="UP001177943"/>
    </source>
</evidence>
<reference evidence="12" key="1">
    <citation type="submission" date="2023-05" db="EMBL/GenBank/DDBJ databases">
        <title>Comparative genomics of Bacillaceae isolates and their secondary metabolite potential.</title>
        <authorList>
            <person name="Song L."/>
            <person name="Nielsen L.J."/>
            <person name="Mohite O."/>
            <person name="Xu X."/>
            <person name="Weber T."/>
            <person name="Kovacs A.T."/>
        </authorList>
    </citation>
    <scope>NUCLEOTIDE SEQUENCE</scope>
    <source>
        <strain evidence="12">B2_4</strain>
    </source>
</reference>
<dbReference type="InterPro" id="IPR050223">
    <property type="entry name" value="D-isomer_2-hydroxyacid_DH"/>
</dbReference>
<dbReference type="RefSeq" id="WP_283927724.1">
    <property type="nucleotide sequence ID" value="NZ_CP126084.1"/>
</dbReference>
<evidence type="ECO:0000256" key="9">
    <source>
        <dbReference type="RuleBase" id="RU003719"/>
    </source>
</evidence>
<dbReference type="FunFam" id="3.40.50.720:FF:000026">
    <property type="entry name" value="Glyoxylate/hydroxypyruvate reductase B"/>
    <property type="match status" value="1"/>
</dbReference>
<dbReference type="CDD" id="cd05301">
    <property type="entry name" value="GDH"/>
    <property type="match status" value="1"/>
</dbReference>
<dbReference type="Proteomes" id="UP001177943">
    <property type="component" value="Chromosome"/>
</dbReference>
<evidence type="ECO:0000256" key="4">
    <source>
        <dbReference type="ARBA" id="ARBA00052769"/>
    </source>
</evidence>
<dbReference type="GO" id="GO:0030267">
    <property type="term" value="F:glyoxylate reductase (NADPH) activity"/>
    <property type="evidence" value="ECO:0007669"/>
    <property type="project" value="UniProtKB-EC"/>
</dbReference>
<dbReference type="AlphaFoldDB" id="A0AA95L206"/>
<keyword evidence="1 9" id="KW-0560">Oxidoreductase</keyword>
<dbReference type="GO" id="GO:0005829">
    <property type="term" value="C:cytosol"/>
    <property type="evidence" value="ECO:0007669"/>
    <property type="project" value="TreeGrafter"/>
</dbReference>
<evidence type="ECO:0000259" key="10">
    <source>
        <dbReference type="Pfam" id="PF00389"/>
    </source>
</evidence>
<comment type="catalytic activity">
    <reaction evidence="3">
        <text>(R)-glycerate + NADP(+) = 3-hydroxypyruvate + NADPH + H(+)</text>
        <dbReference type="Rhea" id="RHEA:18657"/>
        <dbReference type="ChEBI" id="CHEBI:15378"/>
        <dbReference type="ChEBI" id="CHEBI:16659"/>
        <dbReference type="ChEBI" id="CHEBI:17180"/>
        <dbReference type="ChEBI" id="CHEBI:57783"/>
        <dbReference type="ChEBI" id="CHEBI:58349"/>
        <dbReference type="EC" id="1.1.1.81"/>
    </reaction>
</comment>
<dbReference type="PROSITE" id="PS00065">
    <property type="entry name" value="D_2_HYDROXYACID_DH_1"/>
    <property type="match status" value="1"/>
</dbReference>
<evidence type="ECO:0000259" key="11">
    <source>
        <dbReference type="Pfam" id="PF02826"/>
    </source>
</evidence>
<dbReference type="Gene3D" id="3.40.50.720">
    <property type="entry name" value="NAD(P)-binding Rossmann-like Domain"/>
    <property type="match status" value="2"/>
</dbReference>
<dbReference type="SUPFAM" id="SSF51735">
    <property type="entry name" value="NAD(P)-binding Rossmann-fold domains"/>
    <property type="match status" value="1"/>
</dbReference>
<dbReference type="EC" id="1.1.1.81" evidence="7"/>
<evidence type="ECO:0000256" key="8">
    <source>
        <dbReference type="ARBA" id="ARBA00073362"/>
    </source>
</evidence>
<dbReference type="KEGG" id="pwn:QNH46_08570"/>
<evidence type="ECO:0000256" key="3">
    <source>
        <dbReference type="ARBA" id="ARBA00052239"/>
    </source>
</evidence>
<dbReference type="SUPFAM" id="SSF52283">
    <property type="entry name" value="Formate/glycerate dehydrogenase catalytic domain-like"/>
    <property type="match status" value="1"/>
</dbReference>
<evidence type="ECO:0000256" key="6">
    <source>
        <dbReference type="ARBA" id="ARBA00066661"/>
    </source>
</evidence>